<evidence type="ECO:0000313" key="2">
    <source>
        <dbReference type="Proteomes" id="UP001652625"/>
    </source>
</evidence>
<dbReference type="SUPFAM" id="SSF53098">
    <property type="entry name" value="Ribonuclease H-like"/>
    <property type="match status" value="1"/>
</dbReference>
<dbReference type="GeneID" id="136089987"/>
<dbReference type="InterPro" id="IPR012337">
    <property type="entry name" value="RNaseH-like_sf"/>
</dbReference>
<proteinExistence type="predicted"/>
<dbReference type="InterPro" id="IPR036397">
    <property type="entry name" value="RNaseH_sf"/>
</dbReference>
<feature type="domain" description="Integrase catalytic" evidence="1">
    <location>
        <begin position="1"/>
        <end position="167"/>
    </location>
</feature>
<protein>
    <submittedName>
        <fullName evidence="3">Uncharacterized protein LOC136089987</fullName>
    </submittedName>
</protein>
<reference evidence="3" key="1">
    <citation type="submission" date="2025-08" db="UniProtKB">
        <authorList>
            <consortium name="RefSeq"/>
        </authorList>
    </citation>
    <scope>IDENTIFICATION</scope>
</reference>
<keyword evidence="2" id="KW-1185">Reference proteome</keyword>
<dbReference type="PROSITE" id="PS50994">
    <property type="entry name" value="INTEGRASE"/>
    <property type="match status" value="1"/>
</dbReference>
<sequence length="192" mass="22079">MIKDITTYVSQCDQCQKLKNRKLQSKPLLQNILIPKGNMKQVGIDLTQLSEVNGYKYLVVLIDYFSKWVEAEALTDKTARGREFVNEISKELYSKTGTIQRITSAFHPQANGLVKRQNQTIKCTPVKVLDEASLEWSYRIGSVLFSLRVRKHKFTGFSPFLLFYQREAVLSIDIDCNLIDLNNDNAFSNDDF</sequence>
<accession>A0ABM4DCP4</accession>
<dbReference type="Proteomes" id="UP001652625">
    <property type="component" value="Chromosome 13"/>
</dbReference>
<name>A0ABM4DCP4_HYDVU</name>
<dbReference type="InterPro" id="IPR050951">
    <property type="entry name" value="Retrovirus_Pol_polyprotein"/>
</dbReference>
<dbReference type="PANTHER" id="PTHR37984:SF5">
    <property type="entry name" value="PROTEIN NYNRIN-LIKE"/>
    <property type="match status" value="1"/>
</dbReference>
<evidence type="ECO:0000313" key="3">
    <source>
        <dbReference type="RefSeq" id="XP_065672163.1"/>
    </source>
</evidence>
<organism evidence="2 3">
    <name type="scientific">Hydra vulgaris</name>
    <name type="common">Hydra</name>
    <name type="synonym">Hydra attenuata</name>
    <dbReference type="NCBI Taxonomy" id="6087"/>
    <lineage>
        <taxon>Eukaryota</taxon>
        <taxon>Metazoa</taxon>
        <taxon>Cnidaria</taxon>
        <taxon>Hydrozoa</taxon>
        <taxon>Hydroidolina</taxon>
        <taxon>Anthoathecata</taxon>
        <taxon>Aplanulata</taxon>
        <taxon>Hydridae</taxon>
        <taxon>Hydra</taxon>
    </lineage>
</organism>
<evidence type="ECO:0000259" key="1">
    <source>
        <dbReference type="PROSITE" id="PS50994"/>
    </source>
</evidence>
<dbReference type="PANTHER" id="PTHR37984">
    <property type="entry name" value="PROTEIN CBG26694"/>
    <property type="match status" value="1"/>
</dbReference>
<dbReference type="InterPro" id="IPR001584">
    <property type="entry name" value="Integrase_cat-core"/>
</dbReference>
<dbReference type="Gene3D" id="3.30.420.10">
    <property type="entry name" value="Ribonuclease H-like superfamily/Ribonuclease H"/>
    <property type="match status" value="1"/>
</dbReference>
<dbReference type="RefSeq" id="XP_065672163.1">
    <property type="nucleotide sequence ID" value="XM_065816091.1"/>
</dbReference>
<gene>
    <name evidence="3" type="primary">LOC136089987</name>
</gene>